<evidence type="ECO:0000313" key="1">
    <source>
        <dbReference type="EMBL" id="KNX38203.1"/>
    </source>
</evidence>
<evidence type="ECO:0000313" key="2">
    <source>
        <dbReference type="Proteomes" id="UP000037397"/>
    </source>
</evidence>
<comment type="caution">
    <text evidence="1">The sequence shown here is derived from an EMBL/GenBank/DDBJ whole genome shotgun (WGS) entry which is preliminary data.</text>
</comment>
<dbReference type="Gene3D" id="1.10.10.10">
    <property type="entry name" value="Winged helix-like DNA-binding domain superfamily/Winged helix DNA-binding domain"/>
    <property type="match status" value="1"/>
</dbReference>
<evidence type="ECO:0008006" key="3">
    <source>
        <dbReference type="Google" id="ProtNLM"/>
    </source>
</evidence>
<gene>
    <name evidence="1" type="ORF">VV01_15320</name>
</gene>
<dbReference type="Proteomes" id="UP000037397">
    <property type="component" value="Unassembled WGS sequence"/>
</dbReference>
<accession>A0A0L6CKZ7</accession>
<organism evidence="1 2">
    <name type="scientific">Luteipulveratus halotolerans</name>
    <dbReference type="NCBI Taxonomy" id="1631356"/>
    <lineage>
        <taxon>Bacteria</taxon>
        <taxon>Bacillati</taxon>
        <taxon>Actinomycetota</taxon>
        <taxon>Actinomycetes</taxon>
        <taxon>Micrococcales</taxon>
        <taxon>Dermacoccaceae</taxon>
        <taxon>Luteipulveratus</taxon>
    </lineage>
</organism>
<name>A0A0L6CKZ7_9MICO</name>
<keyword evidence="2" id="KW-1185">Reference proteome</keyword>
<protein>
    <recommendedName>
        <fullName evidence="3">ArsR family transcriptional regulator</fullName>
    </recommendedName>
</protein>
<dbReference type="InterPro" id="IPR036388">
    <property type="entry name" value="WH-like_DNA-bd_sf"/>
</dbReference>
<sequence length="100" mass="10779">MGTPSLEPVLHNPVRRRLCSALVLTGALDRATLQRLVALPDATLDEHLAALEGAGYVAVSDVVRLTDTGRSALVTDEAERDRLARQLRETGRDQSPPPQA</sequence>
<dbReference type="InterPro" id="IPR036390">
    <property type="entry name" value="WH_DNA-bd_sf"/>
</dbReference>
<dbReference type="EMBL" id="LAIR01000002">
    <property type="protein sequence ID" value="KNX38203.1"/>
    <property type="molecule type" value="Genomic_DNA"/>
</dbReference>
<dbReference type="STRING" id="1631356.VV01_15320"/>
<dbReference type="SUPFAM" id="SSF46785">
    <property type="entry name" value="Winged helix' DNA-binding domain"/>
    <property type="match status" value="1"/>
</dbReference>
<dbReference type="RefSeq" id="WP_050670627.1">
    <property type="nucleotide sequence ID" value="NZ_LAIR01000002.1"/>
</dbReference>
<dbReference type="AlphaFoldDB" id="A0A0L6CKZ7"/>
<proteinExistence type="predicted"/>
<reference evidence="2" key="1">
    <citation type="submission" date="2015-03" db="EMBL/GenBank/DDBJ databases">
        <title>Luteipulveratus halotolerans sp. nov., a novel actinobacterium (Dermacoccaceae) from Sarawak, Malaysia.</title>
        <authorList>
            <person name="Juboi H."/>
            <person name="Basik A."/>
            <person name="Shamsul S.S."/>
            <person name="Arnold P."/>
            <person name="Schmitt E.K."/>
            <person name="Sanglier J.-J."/>
            <person name="Yeo T."/>
        </authorList>
    </citation>
    <scope>NUCLEOTIDE SEQUENCE [LARGE SCALE GENOMIC DNA]</scope>
    <source>
        <strain evidence="2">C296001</strain>
    </source>
</reference>